<protein>
    <submittedName>
        <fullName evidence="2">YitT family protein</fullName>
    </submittedName>
</protein>
<evidence type="ECO:0000256" key="1">
    <source>
        <dbReference type="SAM" id="Phobius"/>
    </source>
</evidence>
<dbReference type="PANTHER" id="PTHR40078">
    <property type="entry name" value="INTEGRAL MEMBRANE PROTEIN-RELATED"/>
    <property type="match status" value="1"/>
</dbReference>
<name>A0ABV5KPG6_9BACL</name>
<keyword evidence="3" id="KW-1185">Reference proteome</keyword>
<reference evidence="2 3" key="1">
    <citation type="submission" date="2024-09" db="EMBL/GenBank/DDBJ databases">
        <authorList>
            <person name="Sun Q."/>
            <person name="Mori K."/>
        </authorList>
    </citation>
    <scope>NUCLEOTIDE SEQUENCE [LARGE SCALE GENOMIC DNA]</scope>
    <source>
        <strain evidence="2 3">TISTR 2452</strain>
    </source>
</reference>
<feature type="transmembrane region" description="Helical" evidence="1">
    <location>
        <begin position="170"/>
        <end position="188"/>
    </location>
</feature>
<feature type="transmembrane region" description="Helical" evidence="1">
    <location>
        <begin position="63"/>
        <end position="82"/>
    </location>
</feature>
<dbReference type="InterPro" id="IPR038750">
    <property type="entry name" value="YczE/YyaS-like"/>
</dbReference>
<dbReference type="Pfam" id="PF19700">
    <property type="entry name" value="DUF6198"/>
    <property type="match status" value="1"/>
</dbReference>
<feature type="transmembrane region" description="Helical" evidence="1">
    <location>
        <begin position="120"/>
        <end position="150"/>
    </location>
</feature>
<organism evidence="2 3">
    <name type="scientific">Paenibacillus aurantiacus</name>
    <dbReference type="NCBI Taxonomy" id="1936118"/>
    <lineage>
        <taxon>Bacteria</taxon>
        <taxon>Bacillati</taxon>
        <taxon>Bacillota</taxon>
        <taxon>Bacilli</taxon>
        <taxon>Bacillales</taxon>
        <taxon>Paenibacillaceae</taxon>
        <taxon>Paenibacillus</taxon>
    </lineage>
</organism>
<accession>A0ABV5KPG6</accession>
<feature type="transmembrane region" description="Helical" evidence="1">
    <location>
        <begin position="88"/>
        <end position="108"/>
    </location>
</feature>
<comment type="caution">
    <text evidence="2">The sequence shown here is derived from an EMBL/GenBank/DDBJ whole genome shotgun (WGS) entry which is preliminary data.</text>
</comment>
<proteinExistence type="predicted"/>
<dbReference type="PANTHER" id="PTHR40078:SF1">
    <property type="entry name" value="INTEGRAL MEMBRANE PROTEIN"/>
    <property type="match status" value="1"/>
</dbReference>
<keyword evidence="1" id="KW-1133">Transmembrane helix</keyword>
<feature type="transmembrane region" description="Helical" evidence="1">
    <location>
        <begin position="20"/>
        <end position="42"/>
    </location>
</feature>
<evidence type="ECO:0000313" key="2">
    <source>
        <dbReference type="EMBL" id="MFB9326263.1"/>
    </source>
</evidence>
<keyword evidence="1" id="KW-0812">Transmembrane</keyword>
<dbReference type="RefSeq" id="WP_377493370.1">
    <property type="nucleotide sequence ID" value="NZ_JBHMDO010000017.1"/>
</dbReference>
<gene>
    <name evidence="2" type="ORF">ACFFSY_10095</name>
</gene>
<dbReference type="EMBL" id="JBHMDO010000017">
    <property type="protein sequence ID" value="MFB9326263.1"/>
    <property type="molecule type" value="Genomic_DNA"/>
</dbReference>
<dbReference type="Proteomes" id="UP001589747">
    <property type="component" value="Unassembled WGS sequence"/>
</dbReference>
<keyword evidence="1" id="KW-0472">Membrane</keyword>
<sequence>MQNHTGITEMNSSDSVVKRWIVYLAGIYILTLGISLAIRAGIGISPQSSLTRTMTVIFPDISQGTFSFLLELIMLCLSYFVMPKNFKITYIAGLIPALALSMFLDLNLELTSFIHLEAYAAKVALLAFADAALAFGLFLMIQANLVLIPVDLFVNTVVKRIQKKWGNVKTVFDCTLLVISACVGLLWLGEVKFIREGTIINAILVGQYIKLYSYLWRKAKARTANGGSTVVKG</sequence>
<evidence type="ECO:0000313" key="3">
    <source>
        <dbReference type="Proteomes" id="UP001589747"/>
    </source>
</evidence>